<feature type="compositionally biased region" description="Basic residues" evidence="1">
    <location>
        <begin position="138"/>
        <end position="162"/>
    </location>
</feature>
<reference evidence="2" key="2">
    <citation type="journal article" date="2023" name="IMA Fungus">
        <title>Comparative genomic study of the Penicillium genus elucidates a diverse pangenome and 15 lateral gene transfer events.</title>
        <authorList>
            <person name="Petersen C."/>
            <person name="Sorensen T."/>
            <person name="Nielsen M.R."/>
            <person name="Sondergaard T.E."/>
            <person name="Sorensen J.L."/>
            <person name="Fitzpatrick D.A."/>
            <person name="Frisvad J.C."/>
            <person name="Nielsen K.L."/>
        </authorList>
    </citation>
    <scope>NUCLEOTIDE SEQUENCE</scope>
    <source>
        <strain evidence="2">IBT 20477</strain>
    </source>
</reference>
<feature type="region of interest" description="Disordered" evidence="1">
    <location>
        <begin position="265"/>
        <end position="325"/>
    </location>
</feature>
<dbReference type="OrthoDB" id="4367887at2759"/>
<dbReference type="AlphaFoldDB" id="A0A9W9M3L1"/>
<evidence type="ECO:0000313" key="3">
    <source>
        <dbReference type="Proteomes" id="UP001150942"/>
    </source>
</evidence>
<name>A0A9W9M3L1_9EURO</name>
<comment type="caution">
    <text evidence="2">The sequence shown here is derived from an EMBL/GenBank/DDBJ whole genome shotgun (WGS) entry which is preliminary data.</text>
</comment>
<reference evidence="2" key="1">
    <citation type="submission" date="2022-11" db="EMBL/GenBank/DDBJ databases">
        <authorList>
            <person name="Petersen C."/>
        </authorList>
    </citation>
    <scope>NUCLEOTIDE SEQUENCE</scope>
    <source>
        <strain evidence="2">IBT 20477</strain>
    </source>
</reference>
<protein>
    <submittedName>
        <fullName evidence="2">Uncharacterized protein</fullName>
    </submittedName>
</protein>
<organism evidence="2 3">
    <name type="scientific">Penicillium cf. viridicatum</name>
    <dbReference type="NCBI Taxonomy" id="2972119"/>
    <lineage>
        <taxon>Eukaryota</taxon>
        <taxon>Fungi</taxon>
        <taxon>Dikarya</taxon>
        <taxon>Ascomycota</taxon>
        <taxon>Pezizomycotina</taxon>
        <taxon>Eurotiomycetes</taxon>
        <taxon>Eurotiomycetidae</taxon>
        <taxon>Eurotiales</taxon>
        <taxon>Aspergillaceae</taxon>
        <taxon>Penicillium</taxon>
    </lineage>
</organism>
<feature type="compositionally biased region" description="Acidic residues" evidence="1">
    <location>
        <begin position="73"/>
        <end position="88"/>
    </location>
</feature>
<evidence type="ECO:0000256" key="1">
    <source>
        <dbReference type="SAM" id="MobiDB-lite"/>
    </source>
</evidence>
<dbReference type="EMBL" id="JAPQKQ010000007">
    <property type="protein sequence ID" value="KAJ5187479.1"/>
    <property type="molecule type" value="Genomic_DNA"/>
</dbReference>
<proteinExistence type="predicted"/>
<evidence type="ECO:0000313" key="2">
    <source>
        <dbReference type="EMBL" id="KAJ5187479.1"/>
    </source>
</evidence>
<gene>
    <name evidence="2" type="ORF">N7449_010473</name>
</gene>
<feature type="compositionally biased region" description="Basic and acidic residues" evidence="1">
    <location>
        <begin position="298"/>
        <end position="325"/>
    </location>
</feature>
<feature type="compositionally biased region" description="Basic residues" evidence="1">
    <location>
        <begin position="94"/>
        <end position="112"/>
    </location>
</feature>
<dbReference type="Proteomes" id="UP001150942">
    <property type="component" value="Unassembled WGS sequence"/>
</dbReference>
<accession>A0A9W9M3L1</accession>
<keyword evidence="3" id="KW-1185">Reference proteome</keyword>
<sequence length="325" mass="36501">MDSNKLARLASVKPARTQNEFRDAKRNLLRLCAADPLIMSTLAQQPFPDVLETALNDQPENLPKHKKVKLLPDESDEGSIVESSESEIDETRSKGHHQNAKRKDYAKRKGKGKCMSLDSESEDDESSLVNFNPASKTQRWKTKQKATKHNRHNKHSTSHGVRKGRDSPLYTGIKPSSSRARHQNIERNRGRRVTRRRDERCSSRTSHSRAKRKRLGDLSELADTSCNDSDIADEVERRPVEAYTKSASVKARSQTVKHKKLDNIDGLAESPDKNLVGGAMDGLTLEGDAPKINGRTAKTTEENHDGRADSMHENEKSEELDEAHV</sequence>
<feature type="region of interest" description="Disordered" evidence="1">
    <location>
        <begin position="62"/>
        <end position="216"/>
    </location>
</feature>